<reference evidence="1" key="1">
    <citation type="submission" date="2020-02" db="EMBL/GenBank/DDBJ databases">
        <authorList>
            <person name="Meier V. D."/>
        </authorList>
    </citation>
    <scope>NUCLEOTIDE SEQUENCE</scope>
    <source>
        <strain evidence="1">AVDCRST_MAG19</strain>
    </source>
</reference>
<dbReference type="AlphaFoldDB" id="A0A6J4U861"/>
<proteinExistence type="predicted"/>
<sequence>MPGLRRRYPHRWRPARYRSRELRALRHNPAARILKRRSSMP</sequence>
<name>A0A6J4U861_9BACT</name>
<evidence type="ECO:0000313" key="1">
    <source>
        <dbReference type="EMBL" id="CAA9543034.1"/>
    </source>
</evidence>
<gene>
    <name evidence="1" type="ORF">AVDCRST_MAG19-65</name>
</gene>
<dbReference type="EMBL" id="CADCWL010000005">
    <property type="protein sequence ID" value="CAA9543034.1"/>
    <property type="molecule type" value="Genomic_DNA"/>
</dbReference>
<organism evidence="1">
    <name type="scientific">uncultured Thermomicrobiales bacterium</name>
    <dbReference type="NCBI Taxonomy" id="1645740"/>
    <lineage>
        <taxon>Bacteria</taxon>
        <taxon>Pseudomonadati</taxon>
        <taxon>Thermomicrobiota</taxon>
        <taxon>Thermomicrobia</taxon>
        <taxon>Thermomicrobiales</taxon>
        <taxon>environmental samples</taxon>
    </lineage>
</organism>
<protein>
    <submittedName>
        <fullName evidence="1">Uncharacterized protein</fullName>
    </submittedName>
</protein>
<accession>A0A6J4U861</accession>